<dbReference type="EMBL" id="HG315671">
    <property type="protein sequence ID" value="CDF78441.1"/>
    <property type="molecule type" value="Genomic_DNA"/>
</dbReference>
<reference evidence="2 3" key="1">
    <citation type="journal article" date="2013" name="Appl. Environ. Microbiol.">
        <title>The genome of the alga-associated marine flavobacterium Formosa agariphila KMM 3901T reveals a broad potential for degradation of algal polysaccharides.</title>
        <authorList>
            <person name="Mann A.J."/>
            <person name="Hahnke R.L."/>
            <person name="Huang S."/>
            <person name="Werner J."/>
            <person name="Xing P."/>
            <person name="Barbeyron T."/>
            <person name="Huettel B."/>
            <person name="Stueber K."/>
            <person name="Reinhardt R."/>
            <person name="Harder J."/>
            <person name="Gloeckner F.O."/>
            <person name="Amann R.I."/>
            <person name="Teeling H."/>
        </authorList>
    </citation>
    <scope>NUCLEOTIDE SEQUENCE [LARGE SCALE GENOMIC DNA]</scope>
    <source>
        <strain evidence="3">DSM 15362 / KCTC 12365 / LMG 23005 / KMM 3901</strain>
    </source>
</reference>
<dbReference type="Proteomes" id="UP000016160">
    <property type="component" value="Chromosome"/>
</dbReference>
<dbReference type="AlphaFoldDB" id="T2KJ46"/>
<dbReference type="Pfam" id="PF04264">
    <property type="entry name" value="YceI"/>
    <property type="match status" value="1"/>
</dbReference>
<dbReference type="OrthoDB" id="951410at2"/>
<sequence length="223" mass="23755">MKNRLLTLLCVLSIGVSVTSCKDKAKEAGTTAAEPVATSANASTEYKINTEKSTIEWKGFKPTGTHNGTINIESGTLSATDNSIQSGTVVIDMNSIVALDVDGDKKDNLEAHLKGTVEGKEGDFFNVNKYPTASFVVTGVSKNDAGKTMLSGNLKMKDIEKNVSFPVTVTVDGESLSLVSETFTIDRTLWGVNFGSKSVFDNLGDKFINDGVELTIEINASKS</sequence>
<dbReference type="PANTHER" id="PTHR34406">
    <property type="entry name" value="PROTEIN YCEI"/>
    <property type="match status" value="1"/>
</dbReference>
<gene>
    <name evidence="2" type="ORF">BN863_7290</name>
</gene>
<name>T2KJ46_FORAG</name>
<dbReference type="STRING" id="1347342.BN863_7290"/>
<dbReference type="InterPro" id="IPR036761">
    <property type="entry name" value="TTHA0802/YceI-like_sf"/>
</dbReference>
<accession>T2KJ46</accession>
<dbReference type="SMART" id="SM00867">
    <property type="entry name" value="YceI"/>
    <property type="match status" value="1"/>
</dbReference>
<dbReference type="PANTHER" id="PTHR34406:SF1">
    <property type="entry name" value="PROTEIN YCEI"/>
    <property type="match status" value="1"/>
</dbReference>
<protein>
    <submittedName>
        <fullName evidence="2">YceI-like protein</fullName>
    </submittedName>
</protein>
<dbReference type="SUPFAM" id="SSF101874">
    <property type="entry name" value="YceI-like"/>
    <property type="match status" value="1"/>
</dbReference>
<dbReference type="PATRIC" id="fig|1347342.6.peg.735"/>
<evidence type="ECO:0000313" key="2">
    <source>
        <dbReference type="EMBL" id="CDF78441.1"/>
    </source>
</evidence>
<proteinExistence type="predicted"/>
<dbReference type="PROSITE" id="PS51257">
    <property type="entry name" value="PROKAR_LIPOPROTEIN"/>
    <property type="match status" value="1"/>
</dbReference>
<keyword evidence="3" id="KW-1185">Reference proteome</keyword>
<dbReference type="eggNOG" id="COG2353">
    <property type="taxonomic scope" value="Bacteria"/>
</dbReference>
<evidence type="ECO:0000313" key="3">
    <source>
        <dbReference type="Proteomes" id="UP000016160"/>
    </source>
</evidence>
<dbReference type="RefSeq" id="WP_038527673.1">
    <property type="nucleotide sequence ID" value="NZ_HG315671.1"/>
</dbReference>
<feature type="domain" description="Lipid/polyisoprenoid-binding YceI-like" evidence="1">
    <location>
        <begin position="45"/>
        <end position="221"/>
    </location>
</feature>
<evidence type="ECO:0000259" key="1">
    <source>
        <dbReference type="SMART" id="SM00867"/>
    </source>
</evidence>
<dbReference type="HOGENOM" id="CLU_071003_2_2_10"/>
<organism evidence="2 3">
    <name type="scientific">Formosa agariphila (strain DSM 15362 / KCTC 12365 / LMG 23005 / KMM 3901 / M-2Alg 35-1)</name>
    <dbReference type="NCBI Taxonomy" id="1347342"/>
    <lineage>
        <taxon>Bacteria</taxon>
        <taxon>Pseudomonadati</taxon>
        <taxon>Bacteroidota</taxon>
        <taxon>Flavobacteriia</taxon>
        <taxon>Flavobacteriales</taxon>
        <taxon>Flavobacteriaceae</taxon>
        <taxon>Formosa</taxon>
    </lineage>
</organism>
<dbReference type="Gene3D" id="2.40.128.110">
    <property type="entry name" value="Lipid/polyisoprenoid-binding, YceI-like"/>
    <property type="match status" value="1"/>
</dbReference>
<dbReference type="InterPro" id="IPR007372">
    <property type="entry name" value="Lipid/polyisoprenoid-bd_YceI"/>
</dbReference>